<evidence type="ECO:0000256" key="9">
    <source>
        <dbReference type="SAM" id="MobiDB-lite"/>
    </source>
</evidence>
<dbReference type="GO" id="GO:0004674">
    <property type="term" value="F:protein serine/threonine kinase activity"/>
    <property type="evidence" value="ECO:0007669"/>
    <property type="project" value="UniProtKB-KW"/>
</dbReference>
<dbReference type="InterPro" id="IPR000719">
    <property type="entry name" value="Prot_kinase_dom"/>
</dbReference>
<evidence type="ECO:0000259" key="10">
    <source>
        <dbReference type="PROSITE" id="PS50011"/>
    </source>
</evidence>
<keyword evidence="4 7" id="KW-0547">Nucleotide-binding</keyword>
<evidence type="ECO:0000256" key="4">
    <source>
        <dbReference type="ARBA" id="ARBA00022741"/>
    </source>
</evidence>
<dbReference type="CDD" id="cd05123">
    <property type="entry name" value="STKc_AGC"/>
    <property type="match status" value="1"/>
</dbReference>
<dbReference type="AlphaFoldDB" id="A0A1Y2CAE3"/>
<dbReference type="STRING" id="329046.A0A1Y2CAE3"/>
<feature type="domain" description="AGC-kinase C-terminal" evidence="11">
    <location>
        <begin position="308"/>
        <end position="399"/>
    </location>
</feature>
<dbReference type="GO" id="GO:0005524">
    <property type="term" value="F:ATP binding"/>
    <property type="evidence" value="ECO:0007669"/>
    <property type="project" value="UniProtKB-UniRule"/>
</dbReference>
<dbReference type="Proteomes" id="UP000193642">
    <property type="component" value="Unassembled WGS sequence"/>
</dbReference>
<dbReference type="OrthoDB" id="63267at2759"/>
<gene>
    <name evidence="12" type="ORF">BCR33DRAFT_717122</name>
</gene>
<reference evidence="12 13" key="1">
    <citation type="submission" date="2016-07" db="EMBL/GenBank/DDBJ databases">
        <title>Pervasive Adenine N6-methylation of Active Genes in Fungi.</title>
        <authorList>
            <consortium name="DOE Joint Genome Institute"/>
            <person name="Mondo S.J."/>
            <person name="Dannebaum R.O."/>
            <person name="Kuo R.C."/>
            <person name="Labutti K."/>
            <person name="Haridas S."/>
            <person name="Kuo A."/>
            <person name="Salamov A."/>
            <person name="Ahrendt S.R."/>
            <person name="Lipzen A."/>
            <person name="Sullivan W."/>
            <person name="Andreopoulos W.B."/>
            <person name="Clum A."/>
            <person name="Lindquist E."/>
            <person name="Daum C."/>
            <person name="Ramamoorthy G.K."/>
            <person name="Gryganskyi A."/>
            <person name="Culley D."/>
            <person name="Magnuson J.K."/>
            <person name="James T.Y."/>
            <person name="O'Malley M.A."/>
            <person name="Stajich J.E."/>
            <person name="Spatafora J.W."/>
            <person name="Visel A."/>
            <person name="Grigoriev I.V."/>
        </authorList>
    </citation>
    <scope>NUCLEOTIDE SEQUENCE [LARGE SCALE GENOMIC DNA]</scope>
    <source>
        <strain evidence="12 13">JEL800</strain>
    </source>
</reference>
<dbReference type="Gene3D" id="3.30.200.20">
    <property type="entry name" value="Phosphorylase Kinase, domain 1"/>
    <property type="match status" value="1"/>
</dbReference>
<dbReference type="PROSITE" id="PS51285">
    <property type="entry name" value="AGC_KINASE_CTER"/>
    <property type="match status" value="1"/>
</dbReference>
<evidence type="ECO:0000259" key="11">
    <source>
        <dbReference type="PROSITE" id="PS51285"/>
    </source>
</evidence>
<evidence type="ECO:0000256" key="6">
    <source>
        <dbReference type="ARBA" id="ARBA00022840"/>
    </source>
</evidence>
<dbReference type="SMART" id="SM00220">
    <property type="entry name" value="S_TKc"/>
    <property type="match status" value="1"/>
</dbReference>
<feature type="region of interest" description="Disordered" evidence="9">
    <location>
        <begin position="17"/>
        <end position="40"/>
    </location>
</feature>
<dbReference type="EMBL" id="MCGO01000023">
    <property type="protein sequence ID" value="ORY44002.1"/>
    <property type="molecule type" value="Genomic_DNA"/>
</dbReference>
<dbReference type="PROSITE" id="PS00107">
    <property type="entry name" value="PROTEIN_KINASE_ATP"/>
    <property type="match status" value="1"/>
</dbReference>
<dbReference type="InterPro" id="IPR017441">
    <property type="entry name" value="Protein_kinase_ATP_BS"/>
</dbReference>
<keyword evidence="5 12" id="KW-0418">Kinase</keyword>
<dbReference type="Pfam" id="PF00069">
    <property type="entry name" value="Pkinase"/>
    <property type="match status" value="1"/>
</dbReference>
<dbReference type="PROSITE" id="PS50011">
    <property type="entry name" value="PROTEIN_KINASE_DOM"/>
    <property type="match status" value="1"/>
</dbReference>
<comment type="similarity">
    <text evidence="8">Belongs to the protein kinase superfamily.</text>
</comment>
<keyword evidence="13" id="KW-1185">Reference proteome</keyword>
<dbReference type="InterPro" id="IPR008271">
    <property type="entry name" value="Ser/Thr_kinase_AS"/>
</dbReference>
<keyword evidence="1 8" id="KW-0723">Serine/threonine-protein kinase</keyword>
<name>A0A1Y2CAE3_9FUNG</name>
<comment type="caution">
    <text evidence="12">The sequence shown here is derived from an EMBL/GenBank/DDBJ whole genome shotgun (WGS) entry which is preliminary data.</text>
</comment>
<accession>A0A1Y2CAE3</accession>
<sequence length="400" mass="44419">MNQTDCRSEPKLSLDIGNYSSIEHTNTPTPTPVSKDAASSPQIQSTTSLNQFDVVKVLGQGGYGKVYLVRQKDTSKLYAMKVLKKASLIIHKKTIEHTKSERQILSQLDHHFIVTLHYAFQTPDRLCLILQYAPGGSLFGYLAQEIMFSETVASFYIGEVLLALEHLHGLGIIYRDLKPENVLLDEEGHVLLTDFGLSKVALETRTVCGTIEYMAPEVLDESVLYGVAVDYWSLGVMLFDLVTGRPPFRGPNRRKVMESIILNKPKYPNFMSSQAVALVKGLLNKKPDKRIGCGPLGALEVKQHAFFRKMDWILLAERKGVPPITPELVDMNGSKASDAEIKGGQNPFNLLGSSTNIQGNSLLSESAIPLEYRDKKNKDSTSHFEGFSFVAAIPNHQHQS</sequence>
<dbReference type="Gene3D" id="1.10.510.10">
    <property type="entry name" value="Transferase(Phosphotransferase) domain 1"/>
    <property type="match status" value="1"/>
</dbReference>
<dbReference type="InterPro" id="IPR000961">
    <property type="entry name" value="AGC-kinase_C"/>
</dbReference>
<evidence type="ECO:0000256" key="8">
    <source>
        <dbReference type="RuleBase" id="RU000304"/>
    </source>
</evidence>
<keyword evidence="3" id="KW-0808">Transferase</keyword>
<dbReference type="FunFam" id="1.10.510.10:FF:000048">
    <property type="entry name" value="Protein kinase C"/>
    <property type="match status" value="1"/>
</dbReference>
<keyword evidence="2" id="KW-0597">Phosphoprotein</keyword>
<feature type="domain" description="Protein kinase" evidence="10">
    <location>
        <begin position="52"/>
        <end position="307"/>
    </location>
</feature>
<evidence type="ECO:0000256" key="5">
    <source>
        <dbReference type="ARBA" id="ARBA00022777"/>
    </source>
</evidence>
<proteinExistence type="inferred from homology"/>
<dbReference type="PANTHER" id="PTHR24351">
    <property type="entry name" value="RIBOSOMAL PROTEIN S6 KINASE"/>
    <property type="match status" value="1"/>
</dbReference>
<evidence type="ECO:0000256" key="2">
    <source>
        <dbReference type="ARBA" id="ARBA00022553"/>
    </source>
</evidence>
<evidence type="ECO:0000313" key="12">
    <source>
        <dbReference type="EMBL" id="ORY44002.1"/>
    </source>
</evidence>
<organism evidence="12 13">
    <name type="scientific">Rhizoclosmatium globosum</name>
    <dbReference type="NCBI Taxonomy" id="329046"/>
    <lineage>
        <taxon>Eukaryota</taxon>
        <taxon>Fungi</taxon>
        <taxon>Fungi incertae sedis</taxon>
        <taxon>Chytridiomycota</taxon>
        <taxon>Chytridiomycota incertae sedis</taxon>
        <taxon>Chytridiomycetes</taxon>
        <taxon>Chytridiales</taxon>
        <taxon>Chytriomycetaceae</taxon>
        <taxon>Rhizoclosmatium</taxon>
    </lineage>
</organism>
<evidence type="ECO:0000256" key="1">
    <source>
        <dbReference type="ARBA" id="ARBA00022527"/>
    </source>
</evidence>
<keyword evidence="6 7" id="KW-0067">ATP-binding</keyword>
<dbReference type="InterPro" id="IPR045270">
    <property type="entry name" value="STKc_AGC"/>
</dbReference>
<dbReference type="PROSITE" id="PS00108">
    <property type="entry name" value="PROTEIN_KINASE_ST"/>
    <property type="match status" value="1"/>
</dbReference>
<protein>
    <submittedName>
        <fullName evidence="12">Kinase-like protein</fullName>
    </submittedName>
</protein>
<evidence type="ECO:0000313" key="13">
    <source>
        <dbReference type="Proteomes" id="UP000193642"/>
    </source>
</evidence>
<dbReference type="InterPro" id="IPR011009">
    <property type="entry name" value="Kinase-like_dom_sf"/>
</dbReference>
<dbReference type="SUPFAM" id="SSF56112">
    <property type="entry name" value="Protein kinase-like (PK-like)"/>
    <property type="match status" value="1"/>
</dbReference>
<feature type="compositionally biased region" description="Polar residues" evidence="9">
    <location>
        <begin position="18"/>
        <end position="28"/>
    </location>
</feature>
<dbReference type="FunFam" id="3.30.200.20:FF:000042">
    <property type="entry name" value="Aurora kinase A"/>
    <property type="match status" value="1"/>
</dbReference>
<evidence type="ECO:0000256" key="7">
    <source>
        <dbReference type="PROSITE-ProRule" id="PRU10141"/>
    </source>
</evidence>
<evidence type="ECO:0000256" key="3">
    <source>
        <dbReference type="ARBA" id="ARBA00022679"/>
    </source>
</evidence>
<feature type="binding site" evidence="7">
    <location>
        <position position="81"/>
    </location>
    <ligand>
        <name>ATP</name>
        <dbReference type="ChEBI" id="CHEBI:30616"/>
    </ligand>
</feature>